<evidence type="ECO:0000256" key="5">
    <source>
        <dbReference type="ARBA" id="ARBA00023136"/>
    </source>
</evidence>
<evidence type="ECO:0000256" key="2">
    <source>
        <dbReference type="ARBA" id="ARBA00022475"/>
    </source>
</evidence>
<evidence type="ECO:0000256" key="4">
    <source>
        <dbReference type="ARBA" id="ARBA00022989"/>
    </source>
</evidence>
<feature type="transmembrane region" description="Helical" evidence="6">
    <location>
        <begin position="360"/>
        <end position="382"/>
    </location>
</feature>
<dbReference type="GO" id="GO:0006885">
    <property type="term" value="P:regulation of pH"/>
    <property type="evidence" value="ECO:0007669"/>
    <property type="project" value="InterPro"/>
</dbReference>
<keyword evidence="8" id="KW-1185">Reference proteome</keyword>
<feature type="transmembrane region" description="Helical" evidence="6">
    <location>
        <begin position="150"/>
        <end position="172"/>
    </location>
</feature>
<keyword evidence="6" id="KW-0406">Ion transport</keyword>
<keyword evidence="6" id="KW-0739">Sodium transport</keyword>
<feature type="transmembrane region" description="Helical" evidence="6">
    <location>
        <begin position="79"/>
        <end position="98"/>
    </location>
</feature>
<keyword evidence="6" id="KW-0915">Sodium</keyword>
<dbReference type="InterPro" id="IPR004670">
    <property type="entry name" value="NhaA"/>
</dbReference>
<comment type="function">
    <text evidence="6">Na(+)/H(+) antiporter that extrudes sodium in exchange for external protons.</text>
</comment>
<accession>A0A2Z4FLA4</accession>
<dbReference type="OrthoDB" id="9808135at2"/>
<dbReference type="EMBL" id="CP030032">
    <property type="protein sequence ID" value="AWV89692.1"/>
    <property type="molecule type" value="Genomic_DNA"/>
</dbReference>
<feature type="transmembrane region" description="Helical" evidence="6">
    <location>
        <begin position="207"/>
        <end position="223"/>
    </location>
</feature>
<keyword evidence="3 6" id="KW-0812">Transmembrane</keyword>
<evidence type="ECO:0000256" key="6">
    <source>
        <dbReference type="HAMAP-Rule" id="MF_01844"/>
    </source>
</evidence>
<evidence type="ECO:0000313" key="7">
    <source>
        <dbReference type="EMBL" id="AWV89692.1"/>
    </source>
</evidence>
<comment type="catalytic activity">
    <reaction evidence="6">
        <text>Na(+)(in) + 2 H(+)(out) = Na(+)(out) + 2 H(+)(in)</text>
        <dbReference type="Rhea" id="RHEA:29251"/>
        <dbReference type="ChEBI" id="CHEBI:15378"/>
        <dbReference type="ChEBI" id="CHEBI:29101"/>
    </reaction>
</comment>
<dbReference type="PANTHER" id="PTHR30341">
    <property type="entry name" value="SODIUM ION/PROTON ANTIPORTER NHAA-RELATED"/>
    <property type="match status" value="1"/>
</dbReference>
<feature type="transmembrane region" description="Helical" evidence="6">
    <location>
        <begin position="179"/>
        <end position="201"/>
    </location>
</feature>
<keyword evidence="2 6" id="KW-1003">Cell membrane</keyword>
<protein>
    <recommendedName>
        <fullName evidence="6">Na(+)/H(+) antiporter NhaA</fullName>
    </recommendedName>
    <alternativeName>
        <fullName evidence="6">Sodium/proton antiporter NhaA</fullName>
    </alternativeName>
</protein>
<dbReference type="HAMAP" id="MF_01844">
    <property type="entry name" value="NhaA"/>
    <property type="match status" value="1"/>
</dbReference>
<evidence type="ECO:0000313" key="8">
    <source>
        <dbReference type="Proteomes" id="UP000249799"/>
    </source>
</evidence>
<comment type="subcellular location">
    <subcellularLocation>
        <location evidence="1">Cell inner membrane</location>
        <topology evidence="1">Multi-pass membrane protein</topology>
    </subcellularLocation>
    <subcellularLocation>
        <location evidence="6">Cell membrane</location>
        <topology evidence="6">Multi-pass membrane protein</topology>
    </subcellularLocation>
</comment>
<dbReference type="KEGG" id="bsed:DN745_10205"/>
<feature type="transmembrane region" description="Helical" evidence="6">
    <location>
        <begin position="321"/>
        <end position="340"/>
    </location>
</feature>
<feature type="transmembrane region" description="Helical" evidence="6">
    <location>
        <begin position="119"/>
        <end position="144"/>
    </location>
</feature>
<feature type="transmembrane region" description="Helical" evidence="6">
    <location>
        <begin position="402"/>
        <end position="420"/>
    </location>
</feature>
<gene>
    <name evidence="6" type="primary">nhaA</name>
    <name evidence="7" type="ORF">DN745_10205</name>
</gene>
<keyword evidence="6" id="KW-0050">Antiport</keyword>
<feature type="transmembrane region" description="Helical" evidence="6">
    <location>
        <begin position="235"/>
        <end position="258"/>
    </location>
</feature>
<comment type="similarity">
    <text evidence="6">Belongs to the NhaA Na(+)/H(+) (TC 2.A.33) antiporter family.</text>
</comment>
<proteinExistence type="inferred from homology"/>
<dbReference type="Gene3D" id="1.20.1530.10">
    <property type="entry name" value="Na+/H+ antiporter like domain"/>
    <property type="match status" value="1"/>
</dbReference>
<keyword evidence="5 6" id="KW-0472">Membrane</keyword>
<keyword evidence="6" id="KW-0813">Transport</keyword>
<reference evidence="7 8" key="1">
    <citation type="submission" date="2018-06" db="EMBL/GenBank/DDBJ databases">
        <title>Lujinxingia sediminis gen. nov. sp. nov., a new facultative anaerobic member of the class Deltaproteobacteria, and proposal of Lujinxingaceae fam. nov.</title>
        <authorList>
            <person name="Guo L.-Y."/>
            <person name="Li C.-M."/>
            <person name="Wang S."/>
            <person name="Du Z.-J."/>
        </authorList>
    </citation>
    <scope>NUCLEOTIDE SEQUENCE [LARGE SCALE GENOMIC DNA]</scope>
    <source>
        <strain evidence="7 8">FA350</strain>
    </source>
</reference>
<dbReference type="Pfam" id="PF06965">
    <property type="entry name" value="Na_H_antiport_1"/>
    <property type="match status" value="1"/>
</dbReference>
<sequence>MLPSNALTRTFSRLREFSAFLLIGTVLALIWANVDQATYHAVIEAPLSVLFEGGITAGLQWITDQANIVANGGEAEHGMSFHFIVNDIFMVLFFGMAAKEVSESLLPGGALSSVKKAALPAIATAGGVLGPVGAFFLFHAMLGIEADVASAAWAVPTATDIAYCWLFAGLIFGRSHPAVTFLLVLAVLDDLIGMLILAVYYTPEVHVQWLGLVVLAILICEGMRRKGVKSFWPYLLIGGPLCWFGLHNTGVHAALALVPVVPFMPHAERDAGLFKASENPHNDTMEQFEHFISPIVDVGLLTFGLANAGVLLNGEALTGSITWLIFLSLIVGKTVGIFVFTLAGQKMGLRLPHPITMPQVAVIGCVAGIGFTVALFVTTVALSQAPAQGWHIDETTAGMLKLGALLSFAAGPLAWLLSLATHVEKINTPEEAAAAAAAGEAAAAAAGH</sequence>
<dbReference type="Proteomes" id="UP000249799">
    <property type="component" value="Chromosome"/>
</dbReference>
<organism evidence="7 8">
    <name type="scientific">Bradymonas sediminis</name>
    <dbReference type="NCBI Taxonomy" id="1548548"/>
    <lineage>
        <taxon>Bacteria</taxon>
        <taxon>Deltaproteobacteria</taxon>
        <taxon>Bradymonadales</taxon>
        <taxon>Bradymonadaceae</taxon>
        <taxon>Bradymonas</taxon>
    </lineage>
</organism>
<name>A0A2Z4FLA4_9DELT</name>
<evidence type="ECO:0000256" key="1">
    <source>
        <dbReference type="ARBA" id="ARBA00004429"/>
    </source>
</evidence>
<dbReference type="PANTHER" id="PTHR30341:SF0">
    <property type="entry name" value="NA(+)_H(+) ANTIPORTER NHAA"/>
    <property type="match status" value="1"/>
</dbReference>
<dbReference type="RefSeq" id="WP_111334559.1">
    <property type="nucleotide sequence ID" value="NZ_CP030032.1"/>
</dbReference>
<dbReference type="InterPro" id="IPR023171">
    <property type="entry name" value="Na/H_antiporter_dom_sf"/>
</dbReference>
<keyword evidence="4 6" id="KW-1133">Transmembrane helix</keyword>
<evidence type="ECO:0000256" key="3">
    <source>
        <dbReference type="ARBA" id="ARBA00022692"/>
    </source>
</evidence>
<dbReference type="GO" id="GO:0015385">
    <property type="term" value="F:sodium:proton antiporter activity"/>
    <property type="evidence" value="ECO:0007669"/>
    <property type="project" value="TreeGrafter"/>
</dbReference>
<dbReference type="GO" id="GO:0005886">
    <property type="term" value="C:plasma membrane"/>
    <property type="evidence" value="ECO:0007669"/>
    <property type="project" value="UniProtKB-SubCell"/>
</dbReference>
<dbReference type="AlphaFoldDB" id="A0A2Z4FLA4"/>
<feature type="transmembrane region" description="Helical" evidence="6">
    <location>
        <begin position="17"/>
        <end position="34"/>
    </location>
</feature>